<dbReference type="InterPro" id="IPR021109">
    <property type="entry name" value="Peptidase_aspartic_dom_sf"/>
</dbReference>
<reference evidence="1 2" key="1">
    <citation type="submission" date="2014-06" db="EMBL/GenBank/DDBJ databases">
        <title>Evolutionary Origins and Diversification of the Mycorrhizal Mutualists.</title>
        <authorList>
            <consortium name="DOE Joint Genome Institute"/>
            <consortium name="Mycorrhizal Genomics Consortium"/>
            <person name="Kohler A."/>
            <person name="Kuo A."/>
            <person name="Nagy L.G."/>
            <person name="Floudas D."/>
            <person name="Copeland A."/>
            <person name="Barry K.W."/>
            <person name="Cichocki N."/>
            <person name="Veneault-Fourrey C."/>
            <person name="LaButti K."/>
            <person name="Lindquist E.A."/>
            <person name="Lipzen A."/>
            <person name="Lundell T."/>
            <person name="Morin E."/>
            <person name="Murat C."/>
            <person name="Riley R."/>
            <person name="Ohm R."/>
            <person name="Sun H."/>
            <person name="Tunlid A."/>
            <person name="Henrissat B."/>
            <person name="Grigoriev I.V."/>
            <person name="Hibbett D.S."/>
            <person name="Martin F."/>
        </authorList>
    </citation>
    <scope>NUCLEOTIDE SEQUENCE [LARGE SCALE GENOMIC DNA]</scope>
    <source>
        <strain evidence="1 2">SS14</strain>
    </source>
</reference>
<accession>A0A0C9V9U9</accession>
<name>A0A0C9V9U9_SPHS4</name>
<sequence>MKTTRPAQSKHNLLTIAGYFLVGGTKACCLFDRLRNNKLLEPIGIQQAFQGSRVKLYYTVTTDITIGQQTYTETFNIANVNYYDIMLGTLFLRQVKANIDFNGLGSIATNGEMIDNDLLVWLALEEAKVHGMSTNKATPQGEKPLEPIVDQLSIRTKGISFKTVRNELLVVPVPQTWEELKKLISLVAYMLPYCGHIK</sequence>
<dbReference type="Gene3D" id="2.40.70.10">
    <property type="entry name" value="Acid Proteases"/>
    <property type="match status" value="1"/>
</dbReference>
<evidence type="ECO:0000313" key="1">
    <source>
        <dbReference type="EMBL" id="KIJ38297.1"/>
    </source>
</evidence>
<dbReference type="HOGENOM" id="CLU_1448582_0_0_1"/>
<dbReference type="Proteomes" id="UP000054279">
    <property type="component" value="Unassembled WGS sequence"/>
</dbReference>
<organism evidence="1 2">
    <name type="scientific">Sphaerobolus stellatus (strain SS14)</name>
    <dbReference type="NCBI Taxonomy" id="990650"/>
    <lineage>
        <taxon>Eukaryota</taxon>
        <taxon>Fungi</taxon>
        <taxon>Dikarya</taxon>
        <taxon>Basidiomycota</taxon>
        <taxon>Agaricomycotina</taxon>
        <taxon>Agaricomycetes</taxon>
        <taxon>Phallomycetidae</taxon>
        <taxon>Geastrales</taxon>
        <taxon>Sphaerobolaceae</taxon>
        <taxon>Sphaerobolus</taxon>
    </lineage>
</organism>
<keyword evidence="2" id="KW-1185">Reference proteome</keyword>
<dbReference type="OrthoDB" id="3254954at2759"/>
<protein>
    <submittedName>
        <fullName evidence="1">Uncharacterized protein</fullName>
    </submittedName>
</protein>
<gene>
    <name evidence="1" type="ORF">M422DRAFT_258939</name>
</gene>
<dbReference type="AlphaFoldDB" id="A0A0C9V9U9"/>
<dbReference type="EMBL" id="KN837161">
    <property type="protein sequence ID" value="KIJ38297.1"/>
    <property type="molecule type" value="Genomic_DNA"/>
</dbReference>
<evidence type="ECO:0000313" key="2">
    <source>
        <dbReference type="Proteomes" id="UP000054279"/>
    </source>
</evidence>
<proteinExistence type="predicted"/>